<protein>
    <submittedName>
        <fullName evidence="10">Germination protein, Ger(X)C family</fullName>
    </submittedName>
</protein>
<dbReference type="EMBL" id="FOOK01000012">
    <property type="protein sequence ID" value="SFG00571.1"/>
    <property type="molecule type" value="Genomic_DNA"/>
</dbReference>
<keyword evidence="3" id="KW-0309">Germination</keyword>
<dbReference type="Pfam" id="PF05504">
    <property type="entry name" value="Spore_GerAC"/>
    <property type="match status" value="1"/>
</dbReference>
<dbReference type="Gene3D" id="3.30.300.210">
    <property type="entry name" value="Nutrient germinant receptor protein C, domain 3"/>
    <property type="match status" value="1"/>
</dbReference>
<evidence type="ECO:0000259" key="9">
    <source>
        <dbReference type="Pfam" id="PF25198"/>
    </source>
</evidence>
<dbReference type="InterPro" id="IPR046953">
    <property type="entry name" value="Spore_GerAC-like_C"/>
</dbReference>
<feature type="domain" description="Spore germination protein N-terminal" evidence="9">
    <location>
        <begin position="22"/>
        <end position="184"/>
    </location>
</feature>
<dbReference type="OrthoDB" id="2569624at2"/>
<evidence type="ECO:0000256" key="6">
    <source>
        <dbReference type="ARBA" id="ARBA00023139"/>
    </source>
</evidence>
<evidence type="ECO:0000256" key="5">
    <source>
        <dbReference type="ARBA" id="ARBA00023136"/>
    </source>
</evidence>
<keyword evidence="7" id="KW-0449">Lipoprotein</keyword>
<evidence type="ECO:0000313" key="10">
    <source>
        <dbReference type="EMBL" id="SFG00571.1"/>
    </source>
</evidence>
<evidence type="ECO:0000256" key="7">
    <source>
        <dbReference type="ARBA" id="ARBA00023288"/>
    </source>
</evidence>
<keyword evidence="5" id="KW-0472">Membrane</keyword>
<organism evidence="10 11">
    <name type="scientific">Planifilum fulgidum</name>
    <dbReference type="NCBI Taxonomy" id="201973"/>
    <lineage>
        <taxon>Bacteria</taxon>
        <taxon>Bacillati</taxon>
        <taxon>Bacillota</taxon>
        <taxon>Bacilli</taxon>
        <taxon>Bacillales</taxon>
        <taxon>Thermoactinomycetaceae</taxon>
        <taxon>Planifilum</taxon>
    </lineage>
</organism>
<dbReference type="InterPro" id="IPR008844">
    <property type="entry name" value="Spore_GerAC-like"/>
</dbReference>
<dbReference type="GO" id="GO:0009847">
    <property type="term" value="P:spore germination"/>
    <property type="evidence" value="ECO:0007669"/>
    <property type="project" value="InterPro"/>
</dbReference>
<gene>
    <name evidence="10" type="ORF">SAMN04488025_11210</name>
</gene>
<comment type="similarity">
    <text evidence="2">Belongs to the GerABKC lipoprotein family.</text>
</comment>
<keyword evidence="11" id="KW-1185">Reference proteome</keyword>
<evidence type="ECO:0000313" key="11">
    <source>
        <dbReference type="Proteomes" id="UP000198661"/>
    </source>
</evidence>
<dbReference type="InterPro" id="IPR057336">
    <property type="entry name" value="GerAC_N"/>
</dbReference>
<evidence type="ECO:0000256" key="4">
    <source>
        <dbReference type="ARBA" id="ARBA00022729"/>
    </source>
</evidence>
<evidence type="ECO:0000256" key="3">
    <source>
        <dbReference type="ARBA" id="ARBA00022544"/>
    </source>
</evidence>
<evidence type="ECO:0000256" key="1">
    <source>
        <dbReference type="ARBA" id="ARBA00004635"/>
    </source>
</evidence>
<reference evidence="10 11" key="1">
    <citation type="submission" date="2016-10" db="EMBL/GenBank/DDBJ databases">
        <authorList>
            <person name="de Groot N.N."/>
        </authorList>
    </citation>
    <scope>NUCLEOTIDE SEQUENCE [LARGE SCALE GENOMIC DNA]</scope>
    <source>
        <strain evidence="10 11">DSM 44945</strain>
    </source>
</reference>
<dbReference type="Pfam" id="PF25198">
    <property type="entry name" value="Spore_GerAC_N"/>
    <property type="match status" value="1"/>
</dbReference>
<feature type="domain" description="Spore germination GerAC-like C-terminal" evidence="8">
    <location>
        <begin position="203"/>
        <end position="365"/>
    </location>
</feature>
<dbReference type="NCBIfam" id="TIGR02887">
    <property type="entry name" value="spore_ger_x_C"/>
    <property type="match status" value="1"/>
</dbReference>
<name>A0A1I2NGZ3_9BACL</name>
<dbReference type="AlphaFoldDB" id="A0A1I2NGZ3"/>
<dbReference type="Gene3D" id="6.20.190.10">
    <property type="entry name" value="Nutrient germinant receptor protein C, domain 1"/>
    <property type="match status" value="1"/>
</dbReference>
<dbReference type="PROSITE" id="PS51257">
    <property type="entry name" value="PROKAR_LIPOPROTEIN"/>
    <property type="match status" value="1"/>
</dbReference>
<dbReference type="Proteomes" id="UP000198661">
    <property type="component" value="Unassembled WGS sequence"/>
</dbReference>
<keyword evidence="6" id="KW-0564">Palmitate</keyword>
<dbReference type="STRING" id="201973.SAMN04488025_11210"/>
<proteinExistence type="inferred from homology"/>
<keyword evidence="4" id="KW-0732">Signal</keyword>
<sequence length="372" mass="43240">MRYPWWMALFLILMLTSGCWSARDIKQLSIVSGAAVDPGKQAPYRLTIQFADPTAMVRQQERPHPYYVKQAEGYSVLDAVRNISRRDSRRRLWSHMEMLLINEKLVRRENLFRLLDVAQRYHEMRRDIVVALVSGTDAARFLERKVEPPLLGGFVLRRINQESYESGEALLTTMFDLLLVKYGEVKDMLLVEARETEGDVSFNGAAVLKDGRKVGRVDFPEIRGYLLIKNLLKSGTDIIRTKRGSVTVWLEGGKIKTKVTSLRPLTFTIKGMVKGHIQEINSSEDFSRISSLRRLERRVAREVTGEIRRSLRTSQRFRADYCQLGNLLAQYHPSYWKKVKEHWSDRIWPQAKFRIEIHVRLLHSGRENPKGR</sequence>
<accession>A0A1I2NGZ3</accession>
<dbReference type="InterPro" id="IPR038501">
    <property type="entry name" value="Spore_GerAC_C_sf"/>
</dbReference>
<comment type="subcellular location">
    <subcellularLocation>
        <location evidence="1">Membrane</location>
        <topology evidence="1">Lipid-anchor</topology>
    </subcellularLocation>
</comment>
<dbReference type="PANTHER" id="PTHR35789">
    <property type="entry name" value="SPORE GERMINATION PROTEIN B3"/>
    <property type="match status" value="1"/>
</dbReference>
<evidence type="ECO:0000256" key="2">
    <source>
        <dbReference type="ARBA" id="ARBA00007886"/>
    </source>
</evidence>
<dbReference type="GO" id="GO:0016020">
    <property type="term" value="C:membrane"/>
    <property type="evidence" value="ECO:0007669"/>
    <property type="project" value="UniProtKB-SubCell"/>
</dbReference>
<dbReference type="PANTHER" id="PTHR35789:SF1">
    <property type="entry name" value="SPORE GERMINATION PROTEIN B3"/>
    <property type="match status" value="1"/>
</dbReference>
<dbReference type="RefSeq" id="WP_092037841.1">
    <property type="nucleotide sequence ID" value="NZ_FOOK01000012.1"/>
</dbReference>
<evidence type="ECO:0000259" key="8">
    <source>
        <dbReference type="Pfam" id="PF05504"/>
    </source>
</evidence>